<dbReference type="AlphaFoldDB" id="A0A2T6FYU0"/>
<dbReference type="Gene3D" id="1.10.10.10">
    <property type="entry name" value="Winged helix-like DNA-binding domain superfamily/Winged helix DNA-binding domain"/>
    <property type="match status" value="1"/>
</dbReference>
<dbReference type="Pfam" id="PF10400">
    <property type="entry name" value="Vir_act_alpha_C"/>
    <property type="match status" value="1"/>
</dbReference>
<feature type="region of interest" description="Disordered" evidence="1">
    <location>
        <begin position="1"/>
        <end position="23"/>
    </location>
</feature>
<proteinExistence type="predicted"/>
<evidence type="ECO:0000256" key="1">
    <source>
        <dbReference type="SAM" id="MobiDB-lite"/>
    </source>
</evidence>
<feature type="compositionally biased region" description="Basic and acidic residues" evidence="1">
    <location>
        <begin position="1"/>
        <end position="13"/>
    </location>
</feature>
<evidence type="ECO:0000259" key="3">
    <source>
        <dbReference type="Pfam" id="PF10400"/>
    </source>
</evidence>
<dbReference type="EMBL" id="PYHP01000063">
    <property type="protein sequence ID" value="PUA37055.1"/>
    <property type="molecule type" value="Genomic_DNA"/>
</dbReference>
<evidence type="ECO:0000313" key="5">
    <source>
        <dbReference type="Proteomes" id="UP000244184"/>
    </source>
</evidence>
<dbReference type="InterPro" id="IPR036390">
    <property type="entry name" value="WH_DNA-bd_sf"/>
</dbReference>
<protein>
    <recommendedName>
        <fullName evidence="6">PadR family transcriptional regulator</fullName>
    </recommendedName>
</protein>
<reference evidence="4 5" key="1">
    <citation type="submission" date="2018-03" db="EMBL/GenBank/DDBJ databases">
        <title>Genome sequence of Paenibacillus elgii strain AC13 an antimicrobial compound producing bacteria.</title>
        <authorList>
            <person name="Kurokawa A.S."/>
            <person name="Araujo J.F."/>
            <person name="Costa R.A."/>
            <person name="Ortega D.B."/>
            <person name="Pires A.S."/>
            <person name="Pappas G.J.Jr."/>
            <person name="Franco O.L."/>
            <person name="Barreto C."/>
            <person name="Magalhaes B.S."/>
            <person name="Kruger R.H."/>
        </authorList>
    </citation>
    <scope>NUCLEOTIDE SEQUENCE [LARGE SCALE GENOMIC DNA]</scope>
    <source>
        <strain evidence="4 5">AC13</strain>
    </source>
</reference>
<gene>
    <name evidence="4" type="ORF">C8Z91_22170</name>
</gene>
<dbReference type="SUPFAM" id="SSF46785">
    <property type="entry name" value="Winged helix' DNA-binding domain"/>
    <property type="match status" value="1"/>
</dbReference>
<dbReference type="InterPro" id="IPR005149">
    <property type="entry name" value="Tscrpt_reg_PadR_N"/>
</dbReference>
<accession>A0A2T6FYU0</accession>
<dbReference type="InterPro" id="IPR036388">
    <property type="entry name" value="WH-like_DNA-bd_sf"/>
</dbReference>
<dbReference type="PANTHER" id="PTHR43252:SF2">
    <property type="entry name" value="TRANSCRIPTION REGULATOR, PADR-LIKE FAMILY"/>
    <property type="match status" value="1"/>
</dbReference>
<dbReference type="PANTHER" id="PTHR43252">
    <property type="entry name" value="TRANSCRIPTIONAL REGULATOR YQJI"/>
    <property type="match status" value="1"/>
</dbReference>
<evidence type="ECO:0008006" key="6">
    <source>
        <dbReference type="Google" id="ProtNLM"/>
    </source>
</evidence>
<organism evidence="4 5">
    <name type="scientific">Paenibacillus elgii</name>
    <dbReference type="NCBI Taxonomy" id="189691"/>
    <lineage>
        <taxon>Bacteria</taxon>
        <taxon>Bacillati</taxon>
        <taxon>Bacillota</taxon>
        <taxon>Bacilli</taxon>
        <taxon>Bacillales</taxon>
        <taxon>Paenibacillaceae</taxon>
        <taxon>Paenibacillus</taxon>
    </lineage>
</organism>
<comment type="caution">
    <text evidence="4">The sequence shown here is derived from an EMBL/GenBank/DDBJ whole genome shotgun (WGS) entry which is preliminary data.</text>
</comment>
<feature type="domain" description="Transcription regulator PadR N-terminal" evidence="2">
    <location>
        <begin position="35"/>
        <end position="107"/>
    </location>
</feature>
<dbReference type="InterPro" id="IPR018309">
    <property type="entry name" value="Tscrpt_reg_PadR_C"/>
</dbReference>
<evidence type="ECO:0000259" key="2">
    <source>
        <dbReference type="Pfam" id="PF03551"/>
    </source>
</evidence>
<dbReference type="Pfam" id="PF03551">
    <property type="entry name" value="PadR"/>
    <property type="match status" value="1"/>
</dbReference>
<evidence type="ECO:0000313" key="4">
    <source>
        <dbReference type="EMBL" id="PUA37055.1"/>
    </source>
</evidence>
<sequence>MKALHIKGDDSKEMNSNPVRPAGDNLELTPTAWTILGFLSLQPRSGYEIREAAKRSVGFFWGISDGQLYPQLKVLEALQLIEAPNGIEGPRSRQRWQLTDTGREALRNWLSAPSAPIQIRDENLVKFLFASQEGPELLIHLIKERRTSFEWFLGAIQGVEPGSSWDRPGDDSSLQGPSMLKRYGLEFAEMVLQWCDQAEAALHSSALQQKQMKKE</sequence>
<name>A0A2T6FYU0_9BACL</name>
<dbReference type="RefSeq" id="WP_108533219.1">
    <property type="nucleotide sequence ID" value="NZ_PYHP01000063.1"/>
</dbReference>
<dbReference type="Gene3D" id="6.10.140.190">
    <property type="match status" value="1"/>
</dbReference>
<feature type="domain" description="Transcription regulator PadR C-terminal" evidence="3">
    <location>
        <begin position="119"/>
        <end position="202"/>
    </location>
</feature>
<dbReference type="Proteomes" id="UP000244184">
    <property type="component" value="Unassembled WGS sequence"/>
</dbReference>